<evidence type="ECO:0000313" key="1">
    <source>
        <dbReference type="EMBL" id="KOC71270.1"/>
    </source>
</evidence>
<feature type="non-terminal residue" evidence="1">
    <location>
        <position position="1"/>
    </location>
</feature>
<protein>
    <submittedName>
        <fullName evidence="1">Uncharacterized protein</fullName>
    </submittedName>
</protein>
<evidence type="ECO:0000313" key="2">
    <source>
        <dbReference type="Proteomes" id="UP000053825"/>
    </source>
</evidence>
<reference evidence="1 2" key="1">
    <citation type="submission" date="2015-07" db="EMBL/GenBank/DDBJ databases">
        <title>The genome of Habropoda laboriosa.</title>
        <authorList>
            <person name="Pan H."/>
            <person name="Kapheim K."/>
        </authorList>
    </citation>
    <scope>NUCLEOTIDE SEQUENCE [LARGE SCALE GENOMIC DNA]</scope>
    <source>
        <strain evidence="1">0110345459</strain>
    </source>
</reference>
<dbReference type="AlphaFoldDB" id="A0A0L7RK71"/>
<dbReference type="Proteomes" id="UP000053825">
    <property type="component" value="Unassembled WGS sequence"/>
</dbReference>
<proteinExistence type="predicted"/>
<accession>A0A0L7RK71</accession>
<gene>
    <name evidence="1" type="ORF">WH47_02354</name>
</gene>
<keyword evidence="2" id="KW-1185">Reference proteome</keyword>
<sequence>RSLVPRWKFPGESLALASPLLATCRNECPGACSIVTSLDGREPINWIPRSSARIYCIVVEARKGPRDPRV</sequence>
<dbReference type="EMBL" id="KQ414573">
    <property type="protein sequence ID" value="KOC71270.1"/>
    <property type="molecule type" value="Genomic_DNA"/>
</dbReference>
<name>A0A0L7RK71_9HYME</name>
<organism evidence="1 2">
    <name type="scientific">Habropoda laboriosa</name>
    <dbReference type="NCBI Taxonomy" id="597456"/>
    <lineage>
        <taxon>Eukaryota</taxon>
        <taxon>Metazoa</taxon>
        <taxon>Ecdysozoa</taxon>
        <taxon>Arthropoda</taxon>
        <taxon>Hexapoda</taxon>
        <taxon>Insecta</taxon>
        <taxon>Pterygota</taxon>
        <taxon>Neoptera</taxon>
        <taxon>Endopterygota</taxon>
        <taxon>Hymenoptera</taxon>
        <taxon>Apocrita</taxon>
        <taxon>Aculeata</taxon>
        <taxon>Apoidea</taxon>
        <taxon>Anthophila</taxon>
        <taxon>Apidae</taxon>
        <taxon>Habropoda</taxon>
    </lineage>
</organism>